<accession>A0A1A8XUE3</accession>
<evidence type="ECO:0000313" key="8">
    <source>
        <dbReference type="EMBL" id="SBT08346.1"/>
    </source>
</evidence>
<comment type="subcellular location">
    <subcellularLocation>
        <location evidence="1">Cell membrane</location>
        <topology evidence="1">Multi-pass membrane protein</topology>
    </subcellularLocation>
</comment>
<dbReference type="InterPro" id="IPR036259">
    <property type="entry name" value="MFS_trans_sf"/>
</dbReference>
<name>A0A1A8XUE3_9PROT</name>
<feature type="transmembrane region" description="Helical" evidence="6">
    <location>
        <begin position="166"/>
        <end position="189"/>
    </location>
</feature>
<dbReference type="Proteomes" id="UP000199169">
    <property type="component" value="Unassembled WGS sequence"/>
</dbReference>
<feature type="transmembrane region" description="Helical" evidence="6">
    <location>
        <begin position="229"/>
        <end position="249"/>
    </location>
</feature>
<dbReference type="STRING" id="1860102.ACCAA_560038"/>
<feature type="transmembrane region" description="Helical" evidence="6">
    <location>
        <begin position="350"/>
        <end position="370"/>
    </location>
</feature>
<evidence type="ECO:0000259" key="7">
    <source>
        <dbReference type="PROSITE" id="PS50850"/>
    </source>
</evidence>
<keyword evidence="3 6" id="KW-0812">Transmembrane</keyword>
<evidence type="ECO:0000256" key="4">
    <source>
        <dbReference type="ARBA" id="ARBA00022989"/>
    </source>
</evidence>
<evidence type="ECO:0000256" key="6">
    <source>
        <dbReference type="SAM" id="Phobius"/>
    </source>
</evidence>
<feature type="transmembrane region" description="Helical" evidence="6">
    <location>
        <begin position="296"/>
        <end position="314"/>
    </location>
</feature>
<feature type="transmembrane region" description="Helical" evidence="6">
    <location>
        <begin position="136"/>
        <end position="160"/>
    </location>
</feature>
<protein>
    <submittedName>
        <fullName evidence="8">Major facilitator superfamily MFS_1</fullName>
    </submittedName>
</protein>
<gene>
    <name evidence="8" type="ORF">ACCAA_560038</name>
</gene>
<feature type="transmembrane region" description="Helical" evidence="6">
    <location>
        <begin position="12"/>
        <end position="28"/>
    </location>
</feature>
<dbReference type="GO" id="GO:0005886">
    <property type="term" value="C:plasma membrane"/>
    <property type="evidence" value="ECO:0007669"/>
    <property type="project" value="UniProtKB-SubCell"/>
</dbReference>
<dbReference type="Gene3D" id="1.20.1250.20">
    <property type="entry name" value="MFS general substrate transporter like domains"/>
    <property type="match status" value="2"/>
</dbReference>
<dbReference type="EMBL" id="FLQX01000134">
    <property type="protein sequence ID" value="SBT08346.1"/>
    <property type="molecule type" value="Genomic_DNA"/>
</dbReference>
<feature type="transmembrane region" description="Helical" evidence="6">
    <location>
        <begin position="106"/>
        <end position="124"/>
    </location>
</feature>
<dbReference type="PANTHER" id="PTHR43124:SF3">
    <property type="entry name" value="CHLORAMPHENICOL EFFLUX PUMP RV0191"/>
    <property type="match status" value="1"/>
</dbReference>
<dbReference type="Pfam" id="PF07690">
    <property type="entry name" value="MFS_1"/>
    <property type="match status" value="1"/>
</dbReference>
<proteinExistence type="predicted"/>
<keyword evidence="2" id="KW-1003">Cell membrane</keyword>
<dbReference type="InterPro" id="IPR050189">
    <property type="entry name" value="MFS_Efflux_Transporters"/>
</dbReference>
<dbReference type="SUPFAM" id="SSF103473">
    <property type="entry name" value="MFS general substrate transporter"/>
    <property type="match status" value="1"/>
</dbReference>
<evidence type="ECO:0000256" key="1">
    <source>
        <dbReference type="ARBA" id="ARBA00004651"/>
    </source>
</evidence>
<dbReference type="InterPro" id="IPR020846">
    <property type="entry name" value="MFS_dom"/>
</dbReference>
<keyword evidence="9" id="KW-1185">Reference proteome</keyword>
<dbReference type="RefSeq" id="WP_186408206.1">
    <property type="nucleotide sequence ID" value="NZ_FLQX01000134.1"/>
</dbReference>
<evidence type="ECO:0000313" key="9">
    <source>
        <dbReference type="Proteomes" id="UP000199169"/>
    </source>
</evidence>
<keyword evidence="5 6" id="KW-0472">Membrane</keyword>
<dbReference type="InterPro" id="IPR011701">
    <property type="entry name" value="MFS"/>
</dbReference>
<feature type="domain" description="Major facilitator superfamily (MFS) profile" evidence="7">
    <location>
        <begin position="15"/>
        <end position="425"/>
    </location>
</feature>
<dbReference type="PROSITE" id="PS50850">
    <property type="entry name" value="MFS"/>
    <property type="match status" value="1"/>
</dbReference>
<feature type="transmembrane region" description="Helical" evidence="6">
    <location>
        <begin position="81"/>
        <end position="100"/>
    </location>
</feature>
<dbReference type="PANTHER" id="PTHR43124">
    <property type="entry name" value="PURINE EFFLUX PUMP PBUE"/>
    <property type="match status" value="1"/>
</dbReference>
<feature type="transmembrane region" description="Helical" evidence="6">
    <location>
        <begin position="320"/>
        <end position="343"/>
    </location>
</feature>
<evidence type="ECO:0000256" key="2">
    <source>
        <dbReference type="ARBA" id="ARBA00022475"/>
    </source>
</evidence>
<evidence type="ECO:0000256" key="5">
    <source>
        <dbReference type="ARBA" id="ARBA00023136"/>
    </source>
</evidence>
<keyword evidence="4 6" id="KW-1133">Transmembrane helix</keyword>
<sequence>MSDLAAQERRRRTLALAIVVAAYVLSFFQRFAPAGIAPDLIAAFNTTASSLGVLAATYFYVYTLMQVPTGILVDTLGPRLILLLGGVVGGVGSLLFGMAVNLDLALLGRTLIGLGVSVTFIAMLKIIAVSFDERRFASLVGVSMLVGNLGSVLAGAPLAWLAQITGWRVIFVGLSAVSLALGLGCWWLLGDRREHAESSSATSRDGKPRFDRTVVLSGLLTVLKNRDTWPVAGVNFGICGSFFAFAGLWATPFLTAVHGMTRAVAANHVSLYFAAFAVGCVLISTLSDRLRRRKPVLVASSHLYALIWLVWLSATTLPLTLSYALFALMGLVTASFTLTWACAKEVNPPLLSGMSTSVTNMGGFLAAAILQPLVGWVMDQAWQGGLTASGARLYTPDDFHAGLLLLAATASFGALASWRIRETGCRNVWRPAG</sequence>
<feature type="transmembrane region" description="Helical" evidence="6">
    <location>
        <begin position="399"/>
        <end position="420"/>
    </location>
</feature>
<dbReference type="GO" id="GO:0022857">
    <property type="term" value="F:transmembrane transporter activity"/>
    <property type="evidence" value="ECO:0007669"/>
    <property type="project" value="InterPro"/>
</dbReference>
<reference evidence="8 9" key="1">
    <citation type="submission" date="2016-06" db="EMBL/GenBank/DDBJ databases">
        <authorList>
            <person name="Kjaerup R.B."/>
            <person name="Dalgaard T.S."/>
            <person name="Juul-Madsen H.R."/>
        </authorList>
    </citation>
    <scope>NUCLEOTIDE SEQUENCE [LARGE SCALE GENOMIC DNA]</scope>
    <source>
        <strain evidence="8">3</strain>
    </source>
</reference>
<organism evidence="8 9">
    <name type="scientific">Candidatus Accumulibacter aalborgensis</name>
    <dbReference type="NCBI Taxonomy" id="1860102"/>
    <lineage>
        <taxon>Bacteria</taxon>
        <taxon>Pseudomonadati</taxon>
        <taxon>Pseudomonadota</taxon>
        <taxon>Betaproteobacteria</taxon>
        <taxon>Candidatus Accumulibacter</taxon>
    </lineage>
</organism>
<evidence type="ECO:0000256" key="3">
    <source>
        <dbReference type="ARBA" id="ARBA00022692"/>
    </source>
</evidence>
<dbReference type="AlphaFoldDB" id="A0A1A8XUE3"/>
<feature type="transmembrane region" description="Helical" evidence="6">
    <location>
        <begin position="269"/>
        <end position="287"/>
    </location>
</feature>